<protein>
    <submittedName>
        <fullName evidence="6">Threo-3-hydroxy-L-aspartate ammonia-lyase</fullName>
        <ecNumber evidence="6">4.3.1.16</ecNumber>
    </submittedName>
</protein>
<dbReference type="NCBIfam" id="NF005454">
    <property type="entry name" value="PRK07048.1"/>
    <property type="match status" value="1"/>
</dbReference>
<name>A0A4Z0C5Y6_9BURK</name>
<dbReference type="Proteomes" id="UP000298180">
    <property type="component" value="Unassembled WGS sequence"/>
</dbReference>
<dbReference type="GO" id="GO:0000287">
    <property type="term" value="F:magnesium ion binding"/>
    <property type="evidence" value="ECO:0007669"/>
    <property type="project" value="TreeGrafter"/>
</dbReference>
<dbReference type="SUPFAM" id="SSF53686">
    <property type="entry name" value="Tryptophan synthase beta subunit-like PLP-dependent enzymes"/>
    <property type="match status" value="1"/>
</dbReference>
<dbReference type="CDD" id="cd01562">
    <property type="entry name" value="Thr-dehyd"/>
    <property type="match status" value="1"/>
</dbReference>
<dbReference type="GO" id="GO:0070179">
    <property type="term" value="P:D-serine biosynthetic process"/>
    <property type="evidence" value="ECO:0007669"/>
    <property type="project" value="TreeGrafter"/>
</dbReference>
<dbReference type="GO" id="GO:0030170">
    <property type="term" value="F:pyridoxal phosphate binding"/>
    <property type="evidence" value="ECO:0007669"/>
    <property type="project" value="TreeGrafter"/>
</dbReference>
<dbReference type="PANTHER" id="PTHR43050:SF1">
    <property type="entry name" value="SERINE RACEMASE"/>
    <property type="match status" value="1"/>
</dbReference>
<dbReference type="GO" id="GO:0030848">
    <property type="term" value="F:threo-3-hydroxyaspartate ammonia-lyase activity"/>
    <property type="evidence" value="ECO:0007669"/>
    <property type="project" value="UniProtKB-EC"/>
</dbReference>
<evidence type="ECO:0000256" key="2">
    <source>
        <dbReference type="ARBA" id="ARBA00010869"/>
    </source>
</evidence>
<comment type="cofactor">
    <cofactor evidence="1">
        <name>pyridoxal 5'-phosphate</name>
        <dbReference type="ChEBI" id="CHEBI:597326"/>
    </cofactor>
</comment>
<dbReference type="EC" id="4.3.1.16" evidence="6"/>
<sequence>MLQFVDVEAAARRLEGVAHRTPVLTSRTLDDLLGANAFLKAENLQRMGAFKFRGGYNAVNSLSPDERSRGVVAFSSGNHAQAVALAARLHGCRATIVMPHDAPALKMEATRGYGAEVVVYDRYKEDRAAIAARLVQEQGANLIPPFDDLRVMAGQGTAALELVQDVSSLDALIVCAGGGGFLSGCAVAARHLLPGIRLFGAEPERGDDMRRSLREGRIVSIDVPRTICDGQQTQAVGRHTFEVIQALVEDVLTVPDPVVVEAMRFAFERLKVVLEPSGACALAALMHHRDQFRGLRVGVTLSGGNIGTDRFVALLSGAEAVD</sequence>
<keyword evidence="4 6" id="KW-0456">Lyase</keyword>
<dbReference type="FunFam" id="3.40.50.1100:FF:000005">
    <property type="entry name" value="Threonine dehydratase catabolic"/>
    <property type="match status" value="1"/>
</dbReference>
<reference evidence="6 7" key="1">
    <citation type="submission" date="2019-03" db="EMBL/GenBank/DDBJ databases">
        <title>Ramlibacter henchirensis DSM 14656, whole genome shotgun sequence.</title>
        <authorList>
            <person name="Zhang X."/>
            <person name="Feng G."/>
            <person name="Zhu H."/>
        </authorList>
    </citation>
    <scope>NUCLEOTIDE SEQUENCE [LARGE SCALE GENOMIC DNA]</scope>
    <source>
        <strain evidence="6 7">DSM 14656</strain>
    </source>
</reference>
<evidence type="ECO:0000259" key="5">
    <source>
        <dbReference type="Pfam" id="PF00291"/>
    </source>
</evidence>
<dbReference type="RefSeq" id="WP_135261840.1">
    <property type="nucleotide sequence ID" value="NZ_SMLM01000001.1"/>
</dbReference>
<evidence type="ECO:0000256" key="3">
    <source>
        <dbReference type="ARBA" id="ARBA00022898"/>
    </source>
</evidence>
<keyword evidence="3" id="KW-0663">Pyridoxal phosphate</keyword>
<comment type="caution">
    <text evidence="6">The sequence shown here is derived from an EMBL/GenBank/DDBJ whole genome shotgun (WGS) entry which is preliminary data.</text>
</comment>
<dbReference type="Gene3D" id="3.40.50.1100">
    <property type="match status" value="2"/>
</dbReference>
<evidence type="ECO:0000313" key="6">
    <source>
        <dbReference type="EMBL" id="TFZ05758.1"/>
    </source>
</evidence>
<dbReference type="AlphaFoldDB" id="A0A4Z0C5Y6"/>
<dbReference type="GO" id="GO:0005524">
    <property type="term" value="F:ATP binding"/>
    <property type="evidence" value="ECO:0007669"/>
    <property type="project" value="TreeGrafter"/>
</dbReference>
<feature type="domain" description="Tryptophan synthase beta chain-like PALP" evidence="5">
    <location>
        <begin position="19"/>
        <end position="303"/>
    </location>
</feature>
<organism evidence="6 7">
    <name type="scientific">Ramlibacter henchirensis</name>
    <dbReference type="NCBI Taxonomy" id="204072"/>
    <lineage>
        <taxon>Bacteria</taxon>
        <taxon>Pseudomonadati</taxon>
        <taxon>Pseudomonadota</taxon>
        <taxon>Betaproteobacteria</taxon>
        <taxon>Burkholderiales</taxon>
        <taxon>Comamonadaceae</taxon>
        <taxon>Ramlibacter</taxon>
    </lineage>
</organism>
<dbReference type="Pfam" id="PF00291">
    <property type="entry name" value="PALP"/>
    <property type="match status" value="1"/>
</dbReference>
<dbReference type="EMBL" id="SMLM01000001">
    <property type="protein sequence ID" value="TFZ05758.1"/>
    <property type="molecule type" value="Genomic_DNA"/>
</dbReference>
<evidence type="ECO:0000256" key="1">
    <source>
        <dbReference type="ARBA" id="ARBA00001933"/>
    </source>
</evidence>
<dbReference type="PANTHER" id="PTHR43050">
    <property type="entry name" value="SERINE / THREONINE RACEMASE FAMILY MEMBER"/>
    <property type="match status" value="1"/>
</dbReference>
<dbReference type="GO" id="GO:0003941">
    <property type="term" value="F:L-serine ammonia-lyase activity"/>
    <property type="evidence" value="ECO:0007669"/>
    <property type="project" value="TreeGrafter"/>
</dbReference>
<dbReference type="GO" id="GO:0018114">
    <property type="term" value="F:threonine racemase activity"/>
    <property type="evidence" value="ECO:0007669"/>
    <property type="project" value="TreeGrafter"/>
</dbReference>
<gene>
    <name evidence="6" type="ORF">EZ313_03625</name>
</gene>
<keyword evidence="7" id="KW-1185">Reference proteome</keyword>
<dbReference type="InterPro" id="IPR036052">
    <property type="entry name" value="TrpB-like_PALP_sf"/>
</dbReference>
<accession>A0A4Z0C5Y6</accession>
<evidence type="ECO:0000313" key="7">
    <source>
        <dbReference type="Proteomes" id="UP000298180"/>
    </source>
</evidence>
<proteinExistence type="inferred from homology"/>
<dbReference type="OrthoDB" id="9811476at2"/>
<dbReference type="InterPro" id="IPR001926">
    <property type="entry name" value="TrpB-like_PALP"/>
</dbReference>
<comment type="similarity">
    <text evidence="2">Belongs to the serine/threonine dehydratase family.</text>
</comment>
<evidence type="ECO:0000256" key="4">
    <source>
        <dbReference type="ARBA" id="ARBA00023239"/>
    </source>
</evidence>
<dbReference type="GO" id="GO:0030378">
    <property type="term" value="F:serine racemase activity"/>
    <property type="evidence" value="ECO:0007669"/>
    <property type="project" value="TreeGrafter"/>
</dbReference>